<organism evidence="1 2">
    <name type="scientific">Panagrolaimus sp. ES5</name>
    <dbReference type="NCBI Taxonomy" id="591445"/>
    <lineage>
        <taxon>Eukaryota</taxon>
        <taxon>Metazoa</taxon>
        <taxon>Ecdysozoa</taxon>
        <taxon>Nematoda</taxon>
        <taxon>Chromadorea</taxon>
        <taxon>Rhabditida</taxon>
        <taxon>Tylenchina</taxon>
        <taxon>Panagrolaimomorpha</taxon>
        <taxon>Panagrolaimoidea</taxon>
        <taxon>Panagrolaimidae</taxon>
        <taxon>Panagrolaimus</taxon>
    </lineage>
</organism>
<dbReference type="WBParaSite" id="ES5_v2.g22111.t1">
    <property type="protein sequence ID" value="ES5_v2.g22111.t1"/>
    <property type="gene ID" value="ES5_v2.g22111"/>
</dbReference>
<dbReference type="Proteomes" id="UP000887579">
    <property type="component" value="Unplaced"/>
</dbReference>
<evidence type="ECO:0000313" key="1">
    <source>
        <dbReference type="Proteomes" id="UP000887579"/>
    </source>
</evidence>
<protein>
    <submittedName>
        <fullName evidence="2">Cadherin domain-containing protein</fullName>
    </submittedName>
</protein>
<reference evidence="2" key="1">
    <citation type="submission" date="2022-11" db="UniProtKB">
        <authorList>
            <consortium name="WormBaseParasite"/>
        </authorList>
    </citation>
    <scope>IDENTIFICATION</scope>
</reference>
<accession>A0AC34FXG3</accession>
<sequence length="111" mass="12560">MSGHKSRRSQTLHLEILDVDEPPTFLNSPKPFLAVVPYERPIGYQVYQFVARDEKGDGDNRIEYRLINSEPSGAFTVDAKTGMVRTALPKYSPGSIYKLYVQARDLTPKNT</sequence>
<proteinExistence type="predicted"/>
<name>A0AC34FXG3_9BILA</name>
<evidence type="ECO:0000313" key="2">
    <source>
        <dbReference type="WBParaSite" id="ES5_v2.g22111.t1"/>
    </source>
</evidence>